<gene>
    <name evidence="1" type="ORF">SAMN04487963_2893</name>
</gene>
<dbReference type="OrthoDB" id="5395931at2"/>
<evidence type="ECO:0000313" key="1">
    <source>
        <dbReference type="EMBL" id="SFM54489.1"/>
    </source>
</evidence>
<keyword evidence="2" id="KW-1185">Reference proteome</keyword>
<name>A0A1I4RQR3_9GAMM</name>
<evidence type="ECO:0008006" key="3">
    <source>
        <dbReference type="Google" id="ProtNLM"/>
    </source>
</evidence>
<dbReference type="Proteomes" id="UP000198519">
    <property type="component" value="Unassembled WGS sequence"/>
</dbReference>
<evidence type="ECO:0000313" key="2">
    <source>
        <dbReference type="Proteomes" id="UP000198519"/>
    </source>
</evidence>
<accession>A0A1I4RQR3</accession>
<dbReference type="AlphaFoldDB" id="A0A1I4RQR3"/>
<dbReference type="EMBL" id="FOUE01000004">
    <property type="protein sequence ID" value="SFM54489.1"/>
    <property type="molecule type" value="Genomic_DNA"/>
</dbReference>
<proteinExistence type="predicted"/>
<dbReference type="RefSeq" id="WP_139214387.1">
    <property type="nucleotide sequence ID" value="NZ_FOUE01000004.1"/>
</dbReference>
<sequence length="178" mass="19728">MISKRLSSFRVAGTLALTLLLGLGWQQGLADEGLDARIEQLKGEVAVLSQELLELQEATLFPADTRVFLFLSLVNKDALVPESIEIAIDGRPVATHLYSPHEKEALQQGGLQRLYAGNLAVGEHRLEIKLAAQTGNERYVRRESELMFRKRAGESSIEVQLGATAPDFEPTMTLQDWQ</sequence>
<protein>
    <recommendedName>
        <fullName evidence="3">AraC family transcriptional regulator</fullName>
    </recommendedName>
</protein>
<reference evidence="2" key="1">
    <citation type="submission" date="2016-10" db="EMBL/GenBank/DDBJ databases">
        <authorList>
            <person name="Varghese N."/>
            <person name="Submissions S."/>
        </authorList>
    </citation>
    <scope>NUCLEOTIDE SEQUENCE [LARGE SCALE GENOMIC DNA]</scope>
    <source>
        <strain evidence="2">CGMCC 1.7061</strain>
    </source>
</reference>
<dbReference type="STRING" id="488535.SAMN04487963_2893"/>
<organism evidence="1 2">
    <name type="scientific">Marinobacter zhejiangensis</name>
    <dbReference type="NCBI Taxonomy" id="488535"/>
    <lineage>
        <taxon>Bacteria</taxon>
        <taxon>Pseudomonadati</taxon>
        <taxon>Pseudomonadota</taxon>
        <taxon>Gammaproteobacteria</taxon>
        <taxon>Pseudomonadales</taxon>
        <taxon>Marinobacteraceae</taxon>
        <taxon>Marinobacter</taxon>
    </lineage>
</organism>